<accession>A0A7K1UDC8</accession>
<dbReference type="Gene3D" id="3.40.1660.10">
    <property type="entry name" value="EreA-like (biosynthetic domain)"/>
    <property type="match status" value="1"/>
</dbReference>
<evidence type="ECO:0000313" key="1">
    <source>
        <dbReference type="EMBL" id="MVT12326.1"/>
    </source>
</evidence>
<sequence length="453" mass="51530">MSFPLAALICSLPGNSLYGVNLLFFYRKIKYTMHKTLTFLLLLLAHNIFAQEMQADTRNYKAFRQSVSPLISQMGNKKFVGLGEGTHGTAEFYRFRYWITRILVEEKGFTHIAFENDLSDTWLLEQELRNSTSPDTLMRKYLLSIWQNEETRELLMWTREYNRTHKRKVRIEGLDYVMLKPDVMLLKRLLGNITDTGIRKSLNDLELPAALQDEAWEGMNRKGYKPDFALLSQSSHRGYLLADTLDKRLAGMNIPEKAICHTALENIKQGFGPFYSAVSQTAGISRDSSMAYNAFLLAGAPGEKMIIWAHNAHLAKKGIFNNEVGGTGGHLLKMFPGNYFVLGTGTATGTFAATTEARDTYTNPMSAYSLQQPKENSWDSILNNSALPAYYFFPAEYNRKREERPLRFIGYNPDSGPKTYDMTNMTNLFDAFLFIKETHAATPLTKPLSVNKQ</sequence>
<proteinExistence type="predicted"/>
<evidence type="ECO:0008006" key="3">
    <source>
        <dbReference type="Google" id="ProtNLM"/>
    </source>
</evidence>
<dbReference type="GO" id="GO:0046677">
    <property type="term" value="P:response to antibiotic"/>
    <property type="evidence" value="ECO:0007669"/>
    <property type="project" value="InterPro"/>
</dbReference>
<dbReference type="InterPro" id="IPR007815">
    <property type="entry name" value="Emycin_Estase"/>
</dbReference>
<reference evidence="1 2" key="1">
    <citation type="submission" date="2019-12" db="EMBL/GenBank/DDBJ databases">
        <title>Chitinophaga sp. strain ysch24 (GDMCC 1.1355), whole genome shotgun sequence.</title>
        <authorList>
            <person name="Zhang X."/>
        </authorList>
    </citation>
    <scope>NUCLEOTIDE SEQUENCE [LARGE SCALE GENOMIC DNA]</scope>
    <source>
        <strain evidence="2">ysch24</strain>
    </source>
</reference>
<dbReference type="Pfam" id="PF05139">
    <property type="entry name" value="Erythro_esteras"/>
    <property type="match status" value="1"/>
</dbReference>
<comment type="caution">
    <text evidence="1">The sequence shown here is derived from an EMBL/GenBank/DDBJ whole genome shotgun (WGS) entry which is preliminary data.</text>
</comment>
<dbReference type="Gene3D" id="3.30.1870.10">
    <property type="entry name" value="EreA-like, domain 2"/>
    <property type="match status" value="1"/>
</dbReference>
<dbReference type="AlphaFoldDB" id="A0A7K1UDC8"/>
<dbReference type="InterPro" id="IPR052036">
    <property type="entry name" value="Hydrolase/PRTase-associated"/>
</dbReference>
<organism evidence="1 2">
    <name type="scientific">Chitinophaga tropicalis</name>
    <dbReference type="NCBI Taxonomy" id="2683588"/>
    <lineage>
        <taxon>Bacteria</taxon>
        <taxon>Pseudomonadati</taxon>
        <taxon>Bacteroidota</taxon>
        <taxon>Chitinophagia</taxon>
        <taxon>Chitinophagales</taxon>
        <taxon>Chitinophagaceae</taxon>
        <taxon>Chitinophaga</taxon>
    </lineage>
</organism>
<dbReference type="PANTHER" id="PTHR31299">
    <property type="entry name" value="ESTERASE, PUTATIVE (AFU_ORTHOLOGUE AFUA_1G05850)-RELATED"/>
    <property type="match status" value="1"/>
</dbReference>
<dbReference type="Proteomes" id="UP000461730">
    <property type="component" value="Unassembled WGS sequence"/>
</dbReference>
<dbReference type="Gene3D" id="1.20.1440.30">
    <property type="entry name" value="Biosynthetic Protein domain"/>
    <property type="match status" value="1"/>
</dbReference>
<dbReference type="SUPFAM" id="SSF159501">
    <property type="entry name" value="EreA/ChaN-like"/>
    <property type="match status" value="1"/>
</dbReference>
<dbReference type="PANTHER" id="PTHR31299:SF0">
    <property type="entry name" value="ESTERASE, PUTATIVE (AFU_ORTHOLOGUE AFUA_1G05850)-RELATED"/>
    <property type="match status" value="1"/>
</dbReference>
<dbReference type="CDD" id="cd14728">
    <property type="entry name" value="Ere-like"/>
    <property type="match status" value="1"/>
</dbReference>
<evidence type="ECO:0000313" key="2">
    <source>
        <dbReference type="Proteomes" id="UP000461730"/>
    </source>
</evidence>
<keyword evidence="2" id="KW-1185">Reference proteome</keyword>
<name>A0A7K1UDC8_9BACT</name>
<dbReference type="EMBL" id="WRXN01000023">
    <property type="protein sequence ID" value="MVT12326.1"/>
    <property type="molecule type" value="Genomic_DNA"/>
</dbReference>
<protein>
    <recommendedName>
        <fullName evidence="3">Erythromycin esterase</fullName>
    </recommendedName>
</protein>
<gene>
    <name evidence="1" type="ORF">GO493_28990</name>
</gene>